<feature type="compositionally biased region" description="Acidic residues" evidence="1">
    <location>
        <begin position="157"/>
        <end position="175"/>
    </location>
</feature>
<organism evidence="3 4">
    <name type="scientific">Chilo suppressalis</name>
    <name type="common">Asiatic rice borer moth</name>
    <dbReference type="NCBI Taxonomy" id="168631"/>
    <lineage>
        <taxon>Eukaryota</taxon>
        <taxon>Metazoa</taxon>
        <taxon>Ecdysozoa</taxon>
        <taxon>Arthropoda</taxon>
        <taxon>Hexapoda</taxon>
        <taxon>Insecta</taxon>
        <taxon>Pterygota</taxon>
        <taxon>Neoptera</taxon>
        <taxon>Endopterygota</taxon>
        <taxon>Lepidoptera</taxon>
        <taxon>Glossata</taxon>
        <taxon>Ditrysia</taxon>
        <taxon>Pyraloidea</taxon>
        <taxon>Crambidae</taxon>
        <taxon>Crambinae</taxon>
        <taxon>Chilo</taxon>
    </lineage>
</organism>
<accession>A0ABN8L9A3</accession>
<proteinExistence type="predicted"/>
<reference evidence="3" key="1">
    <citation type="submission" date="2021-12" db="EMBL/GenBank/DDBJ databases">
        <authorList>
            <person name="King R."/>
        </authorList>
    </citation>
    <scope>NUCLEOTIDE SEQUENCE</scope>
</reference>
<feature type="compositionally biased region" description="Gly residues" evidence="1">
    <location>
        <begin position="212"/>
        <end position="224"/>
    </location>
</feature>
<keyword evidence="4" id="KW-1185">Reference proteome</keyword>
<evidence type="ECO:0000256" key="2">
    <source>
        <dbReference type="SAM" id="SignalP"/>
    </source>
</evidence>
<feature type="chain" id="PRO_5045280750" evidence="2">
    <location>
        <begin position="22"/>
        <end position="323"/>
    </location>
</feature>
<gene>
    <name evidence="3" type="ORF">CHILSU_LOCUS6080</name>
</gene>
<feature type="region of interest" description="Disordered" evidence="1">
    <location>
        <begin position="42"/>
        <end position="85"/>
    </location>
</feature>
<evidence type="ECO:0000313" key="3">
    <source>
        <dbReference type="EMBL" id="CAH2986349.1"/>
    </source>
</evidence>
<dbReference type="EMBL" id="OU963914">
    <property type="protein sequence ID" value="CAH2986349.1"/>
    <property type="molecule type" value="Genomic_DNA"/>
</dbReference>
<feature type="compositionally biased region" description="Acidic residues" evidence="1">
    <location>
        <begin position="192"/>
        <end position="210"/>
    </location>
</feature>
<feature type="compositionally biased region" description="Acidic residues" evidence="1">
    <location>
        <begin position="64"/>
        <end position="74"/>
    </location>
</feature>
<evidence type="ECO:0000256" key="1">
    <source>
        <dbReference type="SAM" id="MobiDB-lite"/>
    </source>
</evidence>
<feature type="compositionally biased region" description="Low complexity" evidence="1">
    <location>
        <begin position="50"/>
        <end position="62"/>
    </location>
</feature>
<dbReference type="Proteomes" id="UP001153292">
    <property type="component" value="Chromosome 21"/>
</dbReference>
<sequence>MACRQHIAVVLAICLLAQAFALPANPKPARWRRDDFDNELSDPFDKKSDSVSTSTSSSITVDPFADDDDDDDFSESMQSSPTTGGSNLFSLLRLAGALFPGSSTSNNFLSNMLREILNYNQGYFLLRRQDVDKNTIEIDYVKGLKPPPPPFERQESAQDDGSESDEDSDSGDDDDKAGGGEESVEEDKNGDIDDDDNASNASDDYDEPPEGDGQGGGVLGILAGLSGGEDGQSDLGDLLATISGIVGNLSGDGIDLNALIASGLGLFVGLLSEGEENPGTVIGSYLLTSLDSITGGGAQNNGAFFGNLVSKLVKGTSAVCITF</sequence>
<feature type="signal peptide" evidence="2">
    <location>
        <begin position="1"/>
        <end position="21"/>
    </location>
</feature>
<feature type="compositionally biased region" description="Polar residues" evidence="1">
    <location>
        <begin position="75"/>
        <end position="85"/>
    </location>
</feature>
<feature type="region of interest" description="Disordered" evidence="1">
    <location>
        <begin position="140"/>
        <end position="224"/>
    </location>
</feature>
<evidence type="ECO:0000313" key="4">
    <source>
        <dbReference type="Proteomes" id="UP001153292"/>
    </source>
</evidence>
<protein>
    <submittedName>
        <fullName evidence="3">Uncharacterized protein</fullName>
    </submittedName>
</protein>
<name>A0ABN8L9A3_CHISP</name>
<keyword evidence="2" id="KW-0732">Signal</keyword>